<dbReference type="InterPro" id="IPR003439">
    <property type="entry name" value="ABC_transporter-like_ATP-bd"/>
</dbReference>
<dbReference type="SMART" id="SM00382">
    <property type="entry name" value="AAA"/>
    <property type="match status" value="1"/>
</dbReference>
<dbReference type="EC" id="7.-.-.-" evidence="8"/>
<keyword evidence="4 8" id="KW-0547">Nucleotide-binding</keyword>
<dbReference type="PANTHER" id="PTHR43553">
    <property type="entry name" value="HEAVY METAL TRANSPORTER"/>
    <property type="match status" value="1"/>
</dbReference>
<sequence length="287" mass="32685">MMIEIKNLSFIYNKDTPFEVKALDDISLTIKDHSFIGIIGHTGSGKSTFMQQLNGLLRPSSGNIIIDGVDITQKDIKLNKLRESVGMVFQYPEYQLFEETVAKDVAFGPKNLGLSDEEVAERVKGAIEDVRLDYEWVKDRSPFELSGGQKRRVAIAGILAMRPKVLILDEPTAGLDPRAREEILNEIYDIYEKTKITVVLVSHSMEDVFTYANEIVVLSKGKLIMHKSTDEAVKERELLKKYDVGVPEITEFMFTLQEKYPGLNPYVKTVEEARRNILEYFEVKKNV</sequence>
<accession>A0A9E7IXF3</accession>
<dbReference type="AlphaFoldDB" id="A0A9E7IXF3"/>
<proteinExistence type="inferred from homology"/>
<evidence type="ECO:0000313" key="10">
    <source>
        <dbReference type="EMBL" id="UQK59860.1"/>
    </source>
</evidence>
<dbReference type="PROSITE" id="PS00211">
    <property type="entry name" value="ABC_TRANSPORTER_1"/>
    <property type="match status" value="1"/>
</dbReference>
<dbReference type="InterPro" id="IPR017871">
    <property type="entry name" value="ABC_transporter-like_CS"/>
</dbReference>
<dbReference type="Gene3D" id="3.40.50.300">
    <property type="entry name" value="P-loop containing nucleotide triphosphate hydrolases"/>
    <property type="match status" value="1"/>
</dbReference>
<name>A0A9E7IXF3_9FIRM</name>
<keyword evidence="6" id="KW-1278">Translocase</keyword>
<evidence type="ECO:0000256" key="8">
    <source>
        <dbReference type="RuleBase" id="RU365104"/>
    </source>
</evidence>
<gene>
    <name evidence="10" type="ORF">M1R53_02015</name>
</gene>
<evidence type="ECO:0000256" key="2">
    <source>
        <dbReference type="ARBA" id="ARBA00022448"/>
    </source>
</evidence>
<feature type="domain" description="ABC transporter" evidence="9">
    <location>
        <begin position="3"/>
        <end position="245"/>
    </location>
</feature>
<dbReference type="Pfam" id="PF00005">
    <property type="entry name" value="ABC_tran"/>
    <property type="match status" value="1"/>
</dbReference>
<keyword evidence="2 8" id="KW-0813">Transport</keyword>
<dbReference type="InterPro" id="IPR050095">
    <property type="entry name" value="ECF_ABC_transporter_ATP-bd"/>
</dbReference>
<evidence type="ECO:0000256" key="5">
    <source>
        <dbReference type="ARBA" id="ARBA00022840"/>
    </source>
</evidence>
<protein>
    <recommendedName>
        <fullName evidence="8">Energy-coupling factor transporter ATP-binding protein EcfA2</fullName>
        <ecNumber evidence="8">7.-.-.-</ecNumber>
    </recommendedName>
</protein>
<dbReference type="GO" id="GO:0042626">
    <property type="term" value="F:ATPase-coupled transmembrane transporter activity"/>
    <property type="evidence" value="ECO:0007669"/>
    <property type="project" value="TreeGrafter"/>
</dbReference>
<comment type="subunit">
    <text evidence="8">Forms a stable energy-coupling factor (ECF) transporter complex composed of 2 membrane-embedded substrate-binding proteins (S component), 2 ATP-binding proteins (A component) and 2 transmembrane proteins (T component).</text>
</comment>
<dbReference type="KEGG" id="fms:M1R53_02015"/>
<keyword evidence="5 8" id="KW-0067">ATP-binding</keyword>
<dbReference type="EMBL" id="CP096649">
    <property type="protein sequence ID" value="UQK59860.1"/>
    <property type="molecule type" value="Genomic_DNA"/>
</dbReference>
<dbReference type="GO" id="GO:0043190">
    <property type="term" value="C:ATP-binding cassette (ABC) transporter complex"/>
    <property type="evidence" value="ECO:0007669"/>
    <property type="project" value="TreeGrafter"/>
</dbReference>
<keyword evidence="7 8" id="KW-0472">Membrane</keyword>
<dbReference type="CDD" id="cd03225">
    <property type="entry name" value="ABC_cobalt_CbiO_domain1"/>
    <property type="match status" value="1"/>
</dbReference>
<evidence type="ECO:0000256" key="1">
    <source>
        <dbReference type="ARBA" id="ARBA00004202"/>
    </source>
</evidence>
<dbReference type="RefSeq" id="WP_026880714.1">
    <property type="nucleotide sequence ID" value="NZ_CP096649.1"/>
</dbReference>
<dbReference type="FunFam" id="3.40.50.300:FF:000224">
    <property type="entry name" value="Energy-coupling factor transporter ATP-binding protein EcfA"/>
    <property type="match status" value="1"/>
</dbReference>
<dbReference type="InterPro" id="IPR003593">
    <property type="entry name" value="AAA+_ATPase"/>
</dbReference>
<comment type="similarity">
    <text evidence="8">Belongs to the ABC transporter superfamily. Energy-coupling factor EcfA family.</text>
</comment>
<dbReference type="Proteomes" id="UP000831151">
    <property type="component" value="Chromosome"/>
</dbReference>
<keyword evidence="3 8" id="KW-1003">Cell membrane</keyword>
<organism evidence="10 11">
    <name type="scientific">Fenollaria massiliensis</name>
    <dbReference type="NCBI Taxonomy" id="938288"/>
    <lineage>
        <taxon>Bacteria</taxon>
        <taxon>Bacillati</taxon>
        <taxon>Bacillota</taxon>
        <taxon>Clostridia</taxon>
        <taxon>Eubacteriales</taxon>
        <taxon>Fenollaria</taxon>
    </lineage>
</organism>
<comment type="subcellular location">
    <subcellularLocation>
        <location evidence="1 8">Cell membrane</location>
        <topology evidence="1 8">Peripheral membrane protein</topology>
    </subcellularLocation>
</comment>
<dbReference type="InterPro" id="IPR027417">
    <property type="entry name" value="P-loop_NTPase"/>
</dbReference>
<dbReference type="SUPFAM" id="SSF52540">
    <property type="entry name" value="P-loop containing nucleoside triphosphate hydrolases"/>
    <property type="match status" value="1"/>
</dbReference>
<dbReference type="GO" id="GO:0016887">
    <property type="term" value="F:ATP hydrolysis activity"/>
    <property type="evidence" value="ECO:0007669"/>
    <property type="project" value="InterPro"/>
</dbReference>
<reference evidence="10" key="1">
    <citation type="submission" date="2022-04" db="EMBL/GenBank/DDBJ databases">
        <title>Complete genome sequences of Ezakiella coagulans and Fenollaria massiliensis.</title>
        <authorList>
            <person name="France M.T."/>
            <person name="Clifford J."/>
            <person name="Narina S."/>
            <person name="Rutt L."/>
            <person name="Ravel J."/>
        </authorList>
    </citation>
    <scope>NUCLEOTIDE SEQUENCE</scope>
    <source>
        <strain evidence="10">C0061C2</strain>
    </source>
</reference>
<dbReference type="PANTHER" id="PTHR43553:SF27">
    <property type="entry name" value="ENERGY-COUPLING FACTOR TRANSPORTER ATP-BINDING PROTEIN ECFA2"/>
    <property type="match status" value="1"/>
</dbReference>
<evidence type="ECO:0000256" key="7">
    <source>
        <dbReference type="ARBA" id="ARBA00023136"/>
    </source>
</evidence>
<comment type="function">
    <text evidence="8">ATP-binding (A) component of a common energy-coupling factor (ECF) ABC-transporter complex.</text>
</comment>
<dbReference type="PROSITE" id="PS50893">
    <property type="entry name" value="ABC_TRANSPORTER_2"/>
    <property type="match status" value="1"/>
</dbReference>
<dbReference type="InterPro" id="IPR030946">
    <property type="entry name" value="EcfA2"/>
</dbReference>
<dbReference type="InterPro" id="IPR015856">
    <property type="entry name" value="ABC_transpr_CbiO/EcfA_su"/>
</dbReference>
<evidence type="ECO:0000259" key="9">
    <source>
        <dbReference type="PROSITE" id="PS50893"/>
    </source>
</evidence>
<dbReference type="GO" id="GO:0005524">
    <property type="term" value="F:ATP binding"/>
    <property type="evidence" value="ECO:0007669"/>
    <property type="project" value="UniProtKB-UniRule"/>
</dbReference>
<dbReference type="NCBIfam" id="NF010158">
    <property type="entry name" value="PRK13637.1"/>
    <property type="match status" value="1"/>
</dbReference>
<evidence type="ECO:0000256" key="4">
    <source>
        <dbReference type="ARBA" id="ARBA00022741"/>
    </source>
</evidence>
<keyword evidence="11" id="KW-1185">Reference proteome</keyword>
<evidence type="ECO:0000256" key="3">
    <source>
        <dbReference type="ARBA" id="ARBA00022475"/>
    </source>
</evidence>
<keyword evidence="10" id="KW-0378">Hydrolase</keyword>
<evidence type="ECO:0000313" key="11">
    <source>
        <dbReference type="Proteomes" id="UP000831151"/>
    </source>
</evidence>
<dbReference type="NCBIfam" id="TIGR04521">
    <property type="entry name" value="ECF_ATPase_2"/>
    <property type="match status" value="1"/>
</dbReference>
<evidence type="ECO:0000256" key="6">
    <source>
        <dbReference type="ARBA" id="ARBA00022967"/>
    </source>
</evidence>